<evidence type="ECO:0000313" key="4">
    <source>
        <dbReference type="Proteomes" id="UP001595696"/>
    </source>
</evidence>
<feature type="signal peptide" evidence="1">
    <location>
        <begin position="1"/>
        <end position="37"/>
    </location>
</feature>
<keyword evidence="4" id="KW-1185">Reference proteome</keyword>
<reference evidence="4" key="1">
    <citation type="journal article" date="2019" name="Int. J. Syst. Evol. Microbiol.">
        <title>The Global Catalogue of Microorganisms (GCM) 10K type strain sequencing project: providing services to taxonomists for standard genome sequencing and annotation.</title>
        <authorList>
            <consortium name="The Broad Institute Genomics Platform"/>
            <consortium name="The Broad Institute Genome Sequencing Center for Infectious Disease"/>
            <person name="Wu L."/>
            <person name="Ma J."/>
        </authorList>
    </citation>
    <scope>NUCLEOTIDE SEQUENCE [LARGE SCALE GENOMIC DNA]</scope>
    <source>
        <strain evidence="4">CGMCC 4.7330</strain>
    </source>
</reference>
<accession>A0ABV8DPE2</accession>
<dbReference type="Pfam" id="PF12697">
    <property type="entry name" value="Abhydrolase_6"/>
    <property type="match status" value="1"/>
</dbReference>
<dbReference type="GO" id="GO:0016787">
    <property type="term" value="F:hydrolase activity"/>
    <property type="evidence" value="ECO:0007669"/>
    <property type="project" value="UniProtKB-KW"/>
</dbReference>
<sequence length="344" mass="36003">MTGISSTTGISGRRWAARALLAVAALVPVLVPNSAQAQPDSACLALSFAVPQGQLGATLCTPVGAETVVVMMAGSNYNHGYWDFGYRPETYNFRRALNRAGYATLIVDRLGNGTSTRPPSGTLSATASANALHDIVQSARRGLDGARPYGKVVTAGHSLSSGIAVLEATRHHDVDGVLLTGYSHTLEVSQVVGVISSYHPASGDPAFAGRNLDDGYLTTRPGTRAAAFYGPETTDPAVLAEDERTKEVFSLTEYPDGLSSTLPPMSNAIDVPVMVVNGSLDRLSCGQGFAACTDTATLLASEAPYFAPAARLRAFVLPGSGHSVNLATNTVEHQRAVIDWLKSL</sequence>
<organism evidence="3 4">
    <name type="scientific">Nocardia jiangsuensis</name>
    <dbReference type="NCBI Taxonomy" id="1691563"/>
    <lineage>
        <taxon>Bacteria</taxon>
        <taxon>Bacillati</taxon>
        <taxon>Actinomycetota</taxon>
        <taxon>Actinomycetes</taxon>
        <taxon>Mycobacteriales</taxon>
        <taxon>Nocardiaceae</taxon>
        <taxon>Nocardia</taxon>
    </lineage>
</organism>
<dbReference type="SUPFAM" id="SSF53474">
    <property type="entry name" value="alpha/beta-Hydrolases"/>
    <property type="match status" value="1"/>
</dbReference>
<evidence type="ECO:0000259" key="2">
    <source>
        <dbReference type="Pfam" id="PF12697"/>
    </source>
</evidence>
<evidence type="ECO:0000313" key="3">
    <source>
        <dbReference type="EMBL" id="MFC3961709.1"/>
    </source>
</evidence>
<comment type="caution">
    <text evidence="3">The sequence shown here is derived from an EMBL/GenBank/DDBJ whole genome shotgun (WGS) entry which is preliminary data.</text>
</comment>
<dbReference type="RefSeq" id="WP_378611465.1">
    <property type="nucleotide sequence ID" value="NZ_JBHSAX010000006.1"/>
</dbReference>
<keyword evidence="1" id="KW-0732">Signal</keyword>
<evidence type="ECO:0000256" key="1">
    <source>
        <dbReference type="SAM" id="SignalP"/>
    </source>
</evidence>
<feature type="domain" description="AB hydrolase-1" evidence="2">
    <location>
        <begin position="73"/>
        <end position="326"/>
    </location>
</feature>
<keyword evidence="3" id="KW-0378">Hydrolase</keyword>
<dbReference type="Gene3D" id="3.40.50.1820">
    <property type="entry name" value="alpha/beta hydrolase"/>
    <property type="match status" value="1"/>
</dbReference>
<name>A0ABV8DPE2_9NOCA</name>
<feature type="chain" id="PRO_5046163108" evidence="1">
    <location>
        <begin position="38"/>
        <end position="344"/>
    </location>
</feature>
<proteinExistence type="predicted"/>
<dbReference type="EMBL" id="JBHSAX010000006">
    <property type="protein sequence ID" value="MFC3961709.1"/>
    <property type="molecule type" value="Genomic_DNA"/>
</dbReference>
<dbReference type="InterPro" id="IPR029058">
    <property type="entry name" value="AB_hydrolase_fold"/>
</dbReference>
<dbReference type="Proteomes" id="UP001595696">
    <property type="component" value="Unassembled WGS sequence"/>
</dbReference>
<gene>
    <name evidence="3" type="ORF">ACFO0B_06880</name>
</gene>
<protein>
    <submittedName>
        <fullName evidence="3">Alpha/beta hydrolase</fullName>
    </submittedName>
</protein>
<dbReference type="InterPro" id="IPR000073">
    <property type="entry name" value="AB_hydrolase_1"/>
</dbReference>